<evidence type="ECO:0000313" key="1">
    <source>
        <dbReference type="EMBL" id="CAG8546491.1"/>
    </source>
</evidence>
<name>A0ACA9LU05_9GLOM</name>
<gene>
    <name evidence="1" type="ORF">DHETER_LOCUS5032</name>
</gene>
<reference evidence="1" key="1">
    <citation type="submission" date="2021-06" db="EMBL/GenBank/DDBJ databases">
        <authorList>
            <person name="Kallberg Y."/>
            <person name="Tangrot J."/>
            <person name="Rosling A."/>
        </authorList>
    </citation>
    <scope>NUCLEOTIDE SEQUENCE</scope>
    <source>
        <strain evidence="1">IL203A</strain>
    </source>
</reference>
<keyword evidence="2" id="KW-1185">Reference proteome</keyword>
<sequence>MKKDLANIPFLHTVTGVWFKREGESKSMNVREEFRDKEIFINSFIESLKQEERVVRGINVTRRFRRYQEVIELRKSAELTWHDTISCCRKHKADEMDDDERGVDKVFGIVTDAEKWYFMSCTLDEKGKPSFGLSKPISVPYNNNGDMQINVEKVLGHIAWLLKETQKPIKVSPNGGEQRVLKKHKPSCNLKNTQS</sequence>
<protein>
    <submittedName>
        <fullName evidence="1">15742_t:CDS:1</fullName>
    </submittedName>
</protein>
<dbReference type="EMBL" id="CAJVPU010005356">
    <property type="protein sequence ID" value="CAG8546491.1"/>
    <property type="molecule type" value="Genomic_DNA"/>
</dbReference>
<evidence type="ECO:0000313" key="2">
    <source>
        <dbReference type="Proteomes" id="UP000789702"/>
    </source>
</evidence>
<comment type="caution">
    <text evidence="1">The sequence shown here is derived from an EMBL/GenBank/DDBJ whole genome shotgun (WGS) entry which is preliminary data.</text>
</comment>
<dbReference type="Proteomes" id="UP000789702">
    <property type="component" value="Unassembled WGS sequence"/>
</dbReference>
<proteinExistence type="predicted"/>
<organism evidence="1 2">
    <name type="scientific">Dentiscutata heterogama</name>
    <dbReference type="NCBI Taxonomy" id="1316150"/>
    <lineage>
        <taxon>Eukaryota</taxon>
        <taxon>Fungi</taxon>
        <taxon>Fungi incertae sedis</taxon>
        <taxon>Mucoromycota</taxon>
        <taxon>Glomeromycotina</taxon>
        <taxon>Glomeromycetes</taxon>
        <taxon>Diversisporales</taxon>
        <taxon>Gigasporaceae</taxon>
        <taxon>Dentiscutata</taxon>
    </lineage>
</organism>
<accession>A0ACA9LU05</accession>